<keyword evidence="9" id="KW-1185">Reference proteome</keyword>
<feature type="transmembrane region" description="Helical" evidence="6">
    <location>
        <begin position="337"/>
        <end position="354"/>
    </location>
</feature>
<gene>
    <name evidence="8" type="ORF">HK103_002130</name>
</gene>
<comment type="subcellular location">
    <subcellularLocation>
        <location evidence="1">Secreted</location>
        <location evidence="1">Cell wall</location>
    </subcellularLocation>
</comment>
<keyword evidence="3" id="KW-0964">Secreted</keyword>
<reference evidence="8" key="1">
    <citation type="submission" date="2020-05" db="EMBL/GenBank/DDBJ databases">
        <title>Phylogenomic resolution of chytrid fungi.</title>
        <authorList>
            <person name="Stajich J.E."/>
            <person name="Amses K."/>
            <person name="Simmons R."/>
            <person name="Seto K."/>
            <person name="Myers J."/>
            <person name="Bonds A."/>
            <person name="Quandt C.A."/>
            <person name="Barry K."/>
            <person name="Liu P."/>
            <person name="Grigoriev I."/>
            <person name="Longcore J.E."/>
            <person name="James T.Y."/>
        </authorList>
    </citation>
    <scope>NUCLEOTIDE SEQUENCE</scope>
    <source>
        <strain evidence="8">PLAUS21</strain>
    </source>
</reference>
<dbReference type="AlphaFoldDB" id="A0AAD5UJF4"/>
<proteinExistence type="predicted"/>
<keyword evidence="5" id="KW-0325">Glycoprotein</keyword>
<keyword evidence="4 7" id="KW-0732">Signal</keyword>
<dbReference type="PANTHER" id="PTHR31018:SF3">
    <property type="entry name" value="RECEPTOR PROTEIN-TYROSINE KINASE"/>
    <property type="match status" value="1"/>
</dbReference>
<keyword evidence="6" id="KW-0472">Membrane</keyword>
<name>A0AAD5UJF4_9FUNG</name>
<evidence type="ECO:0000256" key="6">
    <source>
        <dbReference type="SAM" id="Phobius"/>
    </source>
</evidence>
<evidence type="ECO:0000256" key="5">
    <source>
        <dbReference type="ARBA" id="ARBA00023180"/>
    </source>
</evidence>
<keyword evidence="6" id="KW-0812">Transmembrane</keyword>
<keyword evidence="6" id="KW-1133">Transmembrane helix</keyword>
<dbReference type="SUPFAM" id="SSF52058">
    <property type="entry name" value="L domain-like"/>
    <property type="match status" value="2"/>
</dbReference>
<dbReference type="PANTHER" id="PTHR31018">
    <property type="entry name" value="SPORULATION-SPECIFIC PROTEIN-RELATED"/>
    <property type="match status" value="1"/>
</dbReference>
<dbReference type="InterPro" id="IPR051648">
    <property type="entry name" value="CWI-Assembly_Regulator"/>
</dbReference>
<evidence type="ECO:0000256" key="7">
    <source>
        <dbReference type="SAM" id="SignalP"/>
    </source>
</evidence>
<evidence type="ECO:0000313" key="9">
    <source>
        <dbReference type="Proteomes" id="UP001210925"/>
    </source>
</evidence>
<comment type="caution">
    <text evidence="8">The sequence shown here is derived from an EMBL/GenBank/DDBJ whole genome shotgun (WGS) entry which is preliminary data.</text>
</comment>
<sequence length="355" mass="37347">MNLILVLAAILNVYADTSNGTISGNSTITTSSNATISNSTVTAPNPCSGSIIIAGQTDLNNFSSYHCSTFDGNITIIGVSDMSNLTLQTITGTLKLQANTFSAITGLSQLQYIGKELIIDNNAQLLNLFGFDNLRIINYGLTVTNNRNLITINGMLSLQSILGNSEYSLGVILVNNVDLRSIAGLSKITSIGNTIYLSGMPLVSNLLGFPQAVMRVRNITIDNMYGIGTVDPLSNLLSDLSGTTVSITNTKLLQNVDGLSGLSSIVNLNIYKNAALSSIAAFSSSNVKGSIHIDDNGALCDFNGLDKLTGANITNTCGIPTVLNQGTVFQPAASTSVRSTISIFIGFLILLVLMK</sequence>
<evidence type="ECO:0000313" key="8">
    <source>
        <dbReference type="EMBL" id="KAJ3259576.1"/>
    </source>
</evidence>
<dbReference type="Gene3D" id="3.80.20.20">
    <property type="entry name" value="Receptor L-domain"/>
    <property type="match status" value="1"/>
</dbReference>
<protein>
    <submittedName>
        <fullName evidence="8">Uncharacterized protein</fullName>
    </submittedName>
</protein>
<evidence type="ECO:0000256" key="3">
    <source>
        <dbReference type="ARBA" id="ARBA00022525"/>
    </source>
</evidence>
<keyword evidence="2" id="KW-0134">Cell wall</keyword>
<dbReference type="InterPro" id="IPR036941">
    <property type="entry name" value="Rcpt_L-dom_sf"/>
</dbReference>
<dbReference type="EMBL" id="JADGKB010000017">
    <property type="protein sequence ID" value="KAJ3259576.1"/>
    <property type="molecule type" value="Genomic_DNA"/>
</dbReference>
<feature type="chain" id="PRO_5042219047" evidence="7">
    <location>
        <begin position="16"/>
        <end position="355"/>
    </location>
</feature>
<organism evidence="8 9">
    <name type="scientific">Boothiomyces macroporosus</name>
    <dbReference type="NCBI Taxonomy" id="261099"/>
    <lineage>
        <taxon>Eukaryota</taxon>
        <taxon>Fungi</taxon>
        <taxon>Fungi incertae sedis</taxon>
        <taxon>Chytridiomycota</taxon>
        <taxon>Chytridiomycota incertae sedis</taxon>
        <taxon>Chytridiomycetes</taxon>
        <taxon>Rhizophydiales</taxon>
        <taxon>Terramycetaceae</taxon>
        <taxon>Boothiomyces</taxon>
    </lineage>
</organism>
<feature type="signal peptide" evidence="7">
    <location>
        <begin position="1"/>
        <end position="15"/>
    </location>
</feature>
<evidence type="ECO:0000256" key="4">
    <source>
        <dbReference type="ARBA" id="ARBA00022729"/>
    </source>
</evidence>
<accession>A0AAD5UJF4</accession>
<dbReference type="Proteomes" id="UP001210925">
    <property type="component" value="Unassembled WGS sequence"/>
</dbReference>
<evidence type="ECO:0000256" key="1">
    <source>
        <dbReference type="ARBA" id="ARBA00004191"/>
    </source>
</evidence>
<evidence type="ECO:0000256" key="2">
    <source>
        <dbReference type="ARBA" id="ARBA00022512"/>
    </source>
</evidence>